<name>A0A4D8QAJ0_AZOBR</name>
<evidence type="ECO:0000313" key="2">
    <source>
        <dbReference type="EMBL" id="QCO07397.1"/>
    </source>
</evidence>
<dbReference type="EMBL" id="CP032336">
    <property type="protein sequence ID" value="QCO07397.1"/>
    <property type="molecule type" value="Genomic_DNA"/>
</dbReference>
<feature type="region of interest" description="Disordered" evidence="1">
    <location>
        <begin position="46"/>
        <end position="143"/>
    </location>
</feature>
<feature type="compositionally biased region" description="Basic and acidic residues" evidence="1">
    <location>
        <begin position="117"/>
        <end position="132"/>
    </location>
</feature>
<evidence type="ECO:0000256" key="1">
    <source>
        <dbReference type="SAM" id="MobiDB-lite"/>
    </source>
</evidence>
<reference evidence="2 3" key="1">
    <citation type="submission" date="2018-09" db="EMBL/GenBank/DDBJ databases">
        <title>Whole genome based analysis of evolution and adaptive divergence in Indian and Brazilian strains of Azospirillum brasilense.</title>
        <authorList>
            <person name="Singh C."/>
            <person name="Tripathi A.K."/>
        </authorList>
    </citation>
    <scope>NUCLEOTIDE SEQUENCE [LARGE SCALE GENOMIC DNA]</scope>
    <source>
        <strain evidence="2 3">MTCC4036</strain>
        <plasmid evidence="2 3">p6</plasmid>
    </source>
</reference>
<dbReference type="AlphaFoldDB" id="A0A4D8QAJ0"/>
<feature type="compositionally biased region" description="Low complexity" evidence="1">
    <location>
        <begin position="85"/>
        <end position="94"/>
    </location>
</feature>
<feature type="compositionally biased region" description="Low complexity" evidence="1">
    <location>
        <begin position="48"/>
        <end position="57"/>
    </location>
</feature>
<protein>
    <submittedName>
        <fullName evidence="2">Uncharacterized protein</fullName>
    </submittedName>
</protein>
<evidence type="ECO:0000313" key="3">
    <source>
        <dbReference type="Proteomes" id="UP000298596"/>
    </source>
</evidence>
<sequence length="162" mass="17057">MRKPLRTAGGVLCIGTEITAEKAMKWPKQNRMAMARTEHVFWYPAPQPAADAAPSIADGDQQPALLPGGEGMPVTAEGGTQAGPAEEGQSSQGTEGEGGGNSAEGAKPELSPIDPETADRKEMRDWLIKTGDEPAPALGDDKLRQRVRDKLAALAAEQNKEG</sequence>
<dbReference type="Proteomes" id="UP000298596">
    <property type="component" value="Plasmid p6"/>
</dbReference>
<organism evidence="2 3">
    <name type="scientific">Azospirillum brasilense</name>
    <dbReference type="NCBI Taxonomy" id="192"/>
    <lineage>
        <taxon>Bacteria</taxon>
        <taxon>Pseudomonadati</taxon>
        <taxon>Pseudomonadota</taxon>
        <taxon>Alphaproteobacteria</taxon>
        <taxon>Rhodospirillales</taxon>
        <taxon>Azospirillaceae</taxon>
        <taxon>Azospirillum</taxon>
    </lineage>
</organism>
<accession>A0A4D8QAJ0</accession>
<geneLocation type="plasmid" evidence="2 3">
    <name>p6</name>
</geneLocation>
<keyword evidence="2" id="KW-0614">Plasmid</keyword>
<gene>
    <name evidence="2" type="ORF">D3867_36605</name>
</gene>
<proteinExistence type="predicted"/>